<dbReference type="EMBL" id="BNEK01000005">
    <property type="protein sequence ID" value="GHJ30393.1"/>
    <property type="molecule type" value="Genomic_DNA"/>
</dbReference>
<feature type="domain" description="AB hydrolase-1" evidence="6">
    <location>
        <begin position="95"/>
        <end position="314"/>
    </location>
</feature>
<dbReference type="InterPro" id="IPR029058">
    <property type="entry name" value="AB_hydrolase_fold"/>
</dbReference>
<evidence type="ECO:0000256" key="1">
    <source>
        <dbReference type="ARBA" id="ARBA00010088"/>
    </source>
</evidence>
<evidence type="ECO:0000256" key="5">
    <source>
        <dbReference type="SAM" id="SignalP"/>
    </source>
</evidence>
<feature type="chain" id="PRO_5046658230" description="Alpha/beta hydrolase" evidence="5">
    <location>
        <begin position="29"/>
        <end position="500"/>
    </location>
</feature>
<feature type="region of interest" description="Disordered" evidence="4">
    <location>
        <begin position="95"/>
        <end position="115"/>
    </location>
</feature>
<comment type="similarity">
    <text evidence="1">Belongs to the peptidase S33 family.</text>
</comment>
<protein>
    <recommendedName>
        <fullName evidence="10">Alpha/beta hydrolase</fullName>
    </recommendedName>
</protein>
<evidence type="ECO:0000256" key="3">
    <source>
        <dbReference type="ARBA" id="ARBA00022801"/>
    </source>
</evidence>
<organism evidence="8 9">
    <name type="scientific">Streptomyces hygroscopicus</name>
    <dbReference type="NCBI Taxonomy" id="1912"/>
    <lineage>
        <taxon>Bacteria</taxon>
        <taxon>Bacillati</taxon>
        <taxon>Actinomycetota</taxon>
        <taxon>Actinomycetes</taxon>
        <taxon>Kitasatosporales</taxon>
        <taxon>Streptomycetaceae</taxon>
        <taxon>Streptomyces</taxon>
        <taxon>Streptomyces violaceusniger group</taxon>
    </lineage>
</organism>
<feature type="signal peptide" evidence="5">
    <location>
        <begin position="1"/>
        <end position="28"/>
    </location>
</feature>
<evidence type="ECO:0000313" key="8">
    <source>
        <dbReference type="EMBL" id="GHJ30393.1"/>
    </source>
</evidence>
<dbReference type="Pfam" id="PF08386">
    <property type="entry name" value="Abhydrolase_4"/>
    <property type="match status" value="1"/>
</dbReference>
<evidence type="ECO:0000259" key="6">
    <source>
        <dbReference type="Pfam" id="PF00561"/>
    </source>
</evidence>
<evidence type="ECO:0000256" key="4">
    <source>
        <dbReference type="SAM" id="MobiDB-lite"/>
    </source>
</evidence>
<dbReference type="Gene3D" id="3.40.50.1820">
    <property type="entry name" value="alpha/beta hydrolase"/>
    <property type="match status" value="1"/>
</dbReference>
<evidence type="ECO:0000256" key="2">
    <source>
        <dbReference type="ARBA" id="ARBA00022729"/>
    </source>
</evidence>
<reference evidence="8" key="1">
    <citation type="submission" date="2024-05" db="EMBL/GenBank/DDBJ databases">
        <title>Whole genome shotgun sequence of Streptomyces hygroscopicus NBRC 113678.</title>
        <authorList>
            <person name="Komaki H."/>
            <person name="Tamura T."/>
        </authorList>
    </citation>
    <scope>NUCLEOTIDE SEQUENCE</scope>
    <source>
        <strain evidence="8">N11-34</strain>
    </source>
</reference>
<dbReference type="PANTHER" id="PTHR43248">
    <property type="entry name" value="2-SUCCINYL-6-HYDROXY-2,4-CYCLOHEXADIENE-1-CARBOXYLATE SYNTHASE"/>
    <property type="match status" value="1"/>
</dbReference>
<feature type="domain" description="Peptidase S33 tripeptidyl aminopeptidase-like C-terminal" evidence="7">
    <location>
        <begin position="404"/>
        <end position="499"/>
    </location>
</feature>
<keyword evidence="9" id="KW-1185">Reference proteome</keyword>
<comment type="caution">
    <text evidence="8">The sequence shown here is derived from an EMBL/GenBank/DDBJ whole genome shotgun (WGS) entry which is preliminary data.</text>
</comment>
<sequence>MRLTTGRTAVLALATAATASLLGSTVSAADATPGRQTGPTATALGWGACEGTGLDPRQECATLKVPLDYRDPGGKRISLAVSRVPSERPRARRGTLLLIPGGPGSPGLDRPTTLGKRLPRSVRDAYDIVSFDPRGLGRSTHAGCDLAPADLSLLASRPWPAPGGDITENVTTGRRIADTCARNGGDLLRTLSTVNEARDIDSIRRALGERKLSAWGVSYGTYVGSVYAQMFPEHTDRWVLDSNDDPDPERVERGWLANYAVGVEDTFPDFAAWASAPGSPVRLAGTPDGVRRRVLALAARLDAKPLPWPGANPPELNGNVLRQSMLSALYSPDTFEDLAKLIVDADAGKVPDAAPADPTQDIAAVSLATICNDVEWPTSLTAYARDVAASRKSHPLTAGMPVNVTTCAFWHDKPRDKPVRITGQGPSNVLLVQNTRDVATPYRGALELRRAYRDRARMVSVDAMGHAAAYRVNHGSDCADRRVTDFLLTGELPKRDLRCP</sequence>
<dbReference type="InterPro" id="IPR051601">
    <property type="entry name" value="Serine_prot/Carboxylest_S33"/>
</dbReference>
<dbReference type="Pfam" id="PF00561">
    <property type="entry name" value="Abhydrolase_1"/>
    <property type="match status" value="1"/>
</dbReference>
<evidence type="ECO:0000313" key="9">
    <source>
        <dbReference type="Proteomes" id="UP001054854"/>
    </source>
</evidence>
<evidence type="ECO:0000259" key="7">
    <source>
        <dbReference type="Pfam" id="PF08386"/>
    </source>
</evidence>
<dbReference type="SUPFAM" id="SSF53474">
    <property type="entry name" value="alpha/beta-Hydrolases"/>
    <property type="match status" value="1"/>
</dbReference>
<gene>
    <name evidence="8" type="ORF">TPA0910_48260</name>
</gene>
<keyword evidence="2 5" id="KW-0732">Signal</keyword>
<keyword evidence="3" id="KW-0378">Hydrolase</keyword>
<dbReference type="RefSeq" id="WP_236258113.1">
    <property type="nucleotide sequence ID" value="NZ_BNEK01000005.1"/>
</dbReference>
<dbReference type="InterPro" id="IPR013595">
    <property type="entry name" value="Pept_S33_TAP-like_C"/>
</dbReference>
<proteinExistence type="inferred from homology"/>
<dbReference type="Proteomes" id="UP001054854">
    <property type="component" value="Unassembled WGS sequence"/>
</dbReference>
<name>A0ABQ3U449_STRHY</name>
<dbReference type="InterPro" id="IPR000073">
    <property type="entry name" value="AB_hydrolase_1"/>
</dbReference>
<evidence type="ECO:0008006" key="10">
    <source>
        <dbReference type="Google" id="ProtNLM"/>
    </source>
</evidence>
<accession>A0ABQ3U449</accession>
<dbReference type="PANTHER" id="PTHR43248:SF29">
    <property type="entry name" value="TRIPEPTIDYL AMINOPEPTIDASE"/>
    <property type="match status" value="1"/>
</dbReference>